<evidence type="ECO:0000256" key="2">
    <source>
        <dbReference type="ARBA" id="ARBA00022676"/>
    </source>
</evidence>
<dbReference type="InterPro" id="IPR029044">
    <property type="entry name" value="Nucleotide-diphossugar_trans"/>
</dbReference>
<dbReference type="CDD" id="cd00761">
    <property type="entry name" value="Glyco_tranf_GTA_type"/>
    <property type="match status" value="1"/>
</dbReference>
<dbReference type="PANTHER" id="PTHR43630:SF1">
    <property type="entry name" value="POLY-BETA-1,6-N-ACETYL-D-GLUCOSAMINE SYNTHASE"/>
    <property type="match status" value="1"/>
</dbReference>
<feature type="transmembrane region" description="Helical" evidence="4">
    <location>
        <begin position="231"/>
        <end position="251"/>
    </location>
</feature>
<dbReference type="Gene3D" id="3.90.550.10">
    <property type="entry name" value="Spore Coat Polysaccharide Biosynthesis Protein SpsA, Chain A"/>
    <property type="match status" value="1"/>
</dbReference>
<dbReference type="GO" id="GO:0016757">
    <property type="term" value="F:glycosyltransferase activity"/>
    <property type="evidence" value="ECO:0007669"/>
    <property type="project" value="UniProtKB-KW"/>
</dbReference>
<feature type="domain" description="Glycosyltransferase 2-like" evidence="5">
    <location>
        <begin position="22"/>
        <end position="155"/>
    </location>
</feature>
<accession>A0A9X2ZDF4</accession>
<evidence type="ECO:0000256" key="1">
    <source>
        <dbReference type="ARBA" id="ARBA00006739"/>
    </source>
</evidence>
<dbReference type="SUPFAM" id="SSF53448">
    <property type="entry name" value="Nucleotide-diphospho-sugar transferases"/>
    <property type="match status" value="1"/>
</dbReference>
<evidence type="ECO:0000256" key="3">
    <source>
        <dbReference type="ARBA" id="ARBA00022679"/>
    </source>
</evidence>
<keyword evidence="4" id="KW-1133">Transmembrane helix</keyword>
<keyword evidence="2" id="KW-0328">Glycosyltransferase</keyword>
<keyword evidence="3" id="KW-0808">Transferase</keyword>
<name>A0A9X2ZDF4_9FLAO</name>
<dbReference type="Pfam" id="PF00535">
    <property type="entry name" value="Glycos_transf_2"/>
    <property type="match status" value="1"/>
</dbReference>
<protein>
    <submittedName>
        <fullName evidence="6">Glycosyltransferase family 2 protein</fullName>
    </submittedName>
</protein>
<gene>
    <name evidence="6" type="ORF">OIU83_06615</name>
</gene>
<organism evidence="6 7">
    <name type="scientific">Flavobacterium shii</name>
    <dbReference type="NCBI Taxonomy" id="2987687"/>
    <lineage>
        <taxon>Bacteria</taxon>
        <taxon>Pseudomonadati</taxon>
        <taxon>Bacteroidota</taxon>
        <taxon>Flavobacteriia</taxon>
        <taxon>Flavobacteriales</taxon>
        <taxon>Flavobacteriaceae</taxon>
        <taxon>Flavobacterium</taxon>
    </lineage>
</organism>
<sequence length="299" mass="33941">MNNSDSQNTSSSPFGGWGAYYIVIPAHNEQDLIGLTLQSLISQTVLPKKIVVVNDNSTDKTEEIVLDYAKENPYISLVNKTSSAIHLPGSKVIQAFHKGFETLDDNYDIIVKLDGDLIFPPNYFETIISHFQSDPKIGMAGGFCYIEKNGDWILENLTDKDHIRGALKAYRKETFQQIGGLKASMGWDTVDELLCKYYDWKIVTDSSLHVKHLKPTGANYSKTARYKQGEAFYTLGYGFWITAIASAKLAMMKKKPLLFFDYIKGFLKAKKAKTPLLVTEMQAKFIRNYRLQKMKKKLF</sequence>
<dbReference type="EMBL" id="JAOZEW010000005">
    <property type="protein sequence ID" value="MCV9927315.1"/>
    <property type="molecule type" value="Genomic_DNA"/>
</dbReference>
<evidence type="ECO:0000313" key="6">
    <source>
        <dbReference type="EMBL" id="MCV9927315.1"/>
    </source>
</evidence>
<evidence type="ECO:0000256" key="4">
    <source>
        <dbReference type="SAM" id="Phobius"/>
    </source>
</evidence>
<dbReference type="AlphaFoldDB" id="A0A9X2ZDF4"/>
<keyword evidence="4" id="KW-0472">Membrane</keyword>
<comment type="caution">
    <text evidence="6">The sequence shown here is derived from an EMBL/GenBank/DDBJ whole genome shotgun (WGS) entry which is preliminary data.</text>
</comment>
<dbReference type="PANTHER" id="PTHR43630">
    <property type="entry name" value="POLY-BETA-1,6-N-ACETYL-D-GLUCOSAMINE SYNTHASE"/>
    <property type="match status" value="1"/>
</dbReference>
<proteinExistence type="inferred from homology"/>
<dbReference type="RefSeq" id="WP_264205482.1">
    <property type="nucleotide sequence ID" value="NZ_JAOZEW010000005.1"/>
</dbReference>
<keyword evidence="4" id="KW-0812">Transmembrane</keyword>
<keyword evidence="7" id="KW-1185">Reference proteome</keyword>
<dbReference type="InterPro" id="IPR001173">
    <property type="entry name" value="Glyco_trans_2-like"/>
</dbReference>
<reference evidence="6" key="1">
    <citation type="submission" date="2022-10" db="EMBL/GenBank/DDBJ databases">
        <title>Two novel species of Flavobacterium.</title>
        <authorList>
            <person name="Liu Q."/>
            <person name="Xin Y.-H."/>
        </authorList>
    </citation>
    <scope>NUCLEOTIDE SEQUENCE</scope>
    <source>
        <strain evidence="6">LS1R49</strain>
    </source>
</reference>
<evidence type="ECO:0000313" key="7">
    <source>
        <dbReference type="Proteomes" id="UP001151079"/>
    </source>
</evidence>
<evidence type="ECO:0000259" key="5">
    <source>
        <dbReference type="Pfam" id="PF00535"/>
    </source>
</evidence>
<comment type="similarity">
    <text evidence="1">Belongs to the glycosyltransferase 2 family.</text>
</comment>
<dbReference type="Proteomes" id="UP001151079">
    <property type="component" value="Unassembled WGS sequence"/>
</dbReference>